<dbReference type="PANTHER" id="PTHR43002">
    <property type="entry name" value="GLYCOGEN DEBRANCHING ENZYME"/>
    <property type="match status" value="1"/>
</dbReference>
<dbReference type="CDD" id="cd11326">
    <property type="entry name" value="AmyAc_Glg_debranch"/>
    <property type="match status" value="1"/>
</dbReference>
<dbReference type="Gene3D" id="2.60.40.1180">
    <property type="entry name" value="Golgi alpha-mannosidase II"/>
    <property type="match status" value="1"/>
</dbReference>
<dbReference type="GO" id="GO:0004135">
    <property type="term" value="F:amylo-alpha-1,6-glucosidase activity"/>
    <property type="evidence" value="ECO:0007669"/>
    <property type="project" value="InterPro"/>
</dbReference>
<dbReference type="SUPFAM" id="SSF51445">
    <property type="entry name" value="(Trans)glycosidases"/>
    <property type="match status" value="1"/>
</dbReference>
<dbReference type="SUPFAM" id="SSF81296">
    <property type="entry name" value="E set domains"/>
    <property type="match status" value="1"/>
</dbReference>
<dbReference type="Gene3D" id="2.60.40.10">
    <property type="entry name" value="Immunoglobulins"/>
    <property type="match status" value="1"/>
</dbReference>
<dbReference type="RefSeq" id="WP_119058941.1">
    <property type="nucleotide sequence ID" value="NZ_UNSC01000001.1"/>
</dbReference>
<dbReference type="InterPro" id="IPR044505">
    <property type="entry name" value="GlgX_Isoamylase_N_E_set"/>
</dbReference>
<sequence>MKRRYTLPGKSFPLGATLYENGVNFSVFAPEAESVELLLFENDADTNPEKIFLKPLENKTYYYWHVFVPEIRENQLYGYRLHGEYNPTRGLYFDASKVMLDPYAKMICGSYDRAATAEFGVSNLHHCLKSAVINDDFDWENDIHPRHEFSSSIVYELHVAGFTKNLNSGLEENIRGTYTGLIHKIPYLKSLGITAVELLPIFAFDPQDAPGKNLNYWGYSPINFFALHTPYASEEEPQAIIHEFKRMIKAFHANNIEVYLDVVYNHTTENDAYNGGPNLCFRGFANNSYYLMDEMGRYKNFSGTGNSINANHSVVRRMILDSLRYWVKEMRVDGFRFDLASALSRGENGQVKENPPVLWSIDSDPILSETKIIAEPWDAAGLYQVNDFSGDRWVIWNDDFRDTVKGFVAGREGMVENLMSKFMGSFGDMRMRHRVFKPEQSLNFVSSHDGFTMRDSVSYNKKNNWANGEKNRDGHNDLYTWNSGTEGETEDEKILELRDRQQKNLFSILLLSQGTPMFWMGDEVARSQLGNNNAYCQDNPLGWMNWDLVRENTNFLSFVKKLINVSKSYEVFSHQNYWQTEPSEIYPYVQFHGVRLNQPDTSIKSHSLACELISPKHGEHFFLIMNMYWESLDFELPEGEWKLIFDTKSGFGKVENFKETINSPSRSVILLSLNN</sequence>
<dbReference type="EMBL" id="UNSC01000001">
    <property type="protein sequence ID" value="SZD71361.1"/>
    <property type="molecule type" value="Genomic_DNA"/>
</dbReference>
<dbReference type="AlphaFoldDB" id="A0A383TWT7"/>
<evidence type="ECO:0000259" key="4">
    <source>
        <dbReference type="SMART" id="SM00642"/>
    </source>
</evidence>
<organism evidence="5 6">
    <name type="scientific">Candidatus Ornithobacterium hominis</name>
    <dbReference type="NCBI Taxonomy" id="2497989"/>
    <lineage>
        <taxon>Bacteria</taxon>
        <taxon>Pseudomonadati</taxon>
        <taxon>Bacteroidota</taxon>
        <taxon>Flavobacteriia</taxon>
        <taxon>Flavobacteriales</taxon>
        <taxon>Weeksellaceae</taxon>
        <taxon>Ornithobacterium</taxon>
    </lineage>
</organism>
<dbReference type="NCBIfam" id="TIGR02100">
    <property type="entry name" value="glgX_debranch"/>
    <property type="match status" value="1"/>
</dbReference>
<dbReference type="Pfam" id="PF00128">
    <property type="entry name" value="Alpha-amylase"/>
    <property type="match status" value="2"/>
</dbReference>
<comment type="similarity">
    <text evidence="1">Belongs to the glycosyl hydrolase 13 family.</text>
</comment>
<feature type="domain" description="Glycosyl hydrolase family 13 catalytic" evidence="4">
    <location>
        <begin position="156"/>
        <end position="566"/>
    </location>
</feature>
<dbReference type="Proteomes" id="UP000262142">
    <property type="component" value="Unassembled WGS sequence"/>
</dbReference>
<dbReference type="InterPro" id="IPR014756">
    <property type="entry name" value="Ig_E-set"/>
</dbReference>
<dbReference type="GO" id="GO:0005980">
    <property type="term" value="P:glycogen catabolic process"/>
    <property type="evidence" value="ECO:0007669"/>
    <property type="project" value="InterPro"/>
</dbReference>
<proteinExistence type="inferred from homology"/>
<evidence type="ECO:0000256" key="1">
    <source>
        <dbReference type="ARBA" id="ARBA00008061"/>
    </source>
</evidence>
<reference evidence="5 6" key="1">
    <citation type="submission" date="2018-09" db="EMBL/GenBank/DDBJ databases">
        <authorList>
            <consortium name="Pathogen Informatics"/>
        </authorList>
    </citation>
    <scope>NUCLEOTIDE SEQUENCE [LARGE SCALE GENOMIC DNA]</scope>
    <source>
        <strain evidence="5 6">OH-22767</strain>
    </source>
</reference>
<dbReference type="CDD" id="cd02856">
    <property type="entry name" value="E_set_GDE_Isoamylase_N"/>
    <property type="match status" value="1"/>
</dbReference>
<protein>
    <submittedName>
        <fullName evidence="5">Glycogen debranching enzyme</fullName>
        <ecNumber evidence="5">3.2.1.-</ecNumber>
    </submittedName>
</protein>
<keyword evidence="3 5" id="KW-0326">Glycosidase</keyword>
<dbReference type="InterPro" id="IPR017853">
    <property type="entry name" value="GH"/>
</dbReference>
<evidence type="ECO:0000313" key="6">
    <source>
        <dbReference type="Proteomes" id="UP000262142"/>
    </source>
</evidence>
<dbReference type="SUPFAM" id="SSF51011">
    <property type="entry name" value="Glycosyl hydrolase domain"/>
    <property type="match status" value="1"/>
</dbReference>
<dbReference type="InterPro" id="IPR006047">
    <property type="entry name" value="GH13_cat_dom"/>
</dbReference>
<dbReference type="InterPro" id="IPR013783">
    <property type="entry name" value="Ig-like_fold"/>
</dbReference>
<dbReference type="EC" id="3.2.1.-" evidence="5"/>
<dbReference type="Gene3D" id="3.20.20.80">
    <property type="entry name" value="Glycosidases"/>
    <property type="match status" value="1"/>
</dbReference>
<gene>
    <name evidence="5" type="primary">glgX</name>
    <name evidence="5" type="ORF">SAMEA104719789_00459</name>
</gene>
<dbReference type="InterPro" id="IPR011837">
    <property type="entry name" value="Glycogen_debranch_GlgX"/>
</dbReference>
<dbReference type="InterPro" id="IPR004193">
    <property type="entry name" value="Glyco_hydro_13_N"/>
</dbReference>
<keyword evidence="6" id="KW-1185">Reference proteome</keyword>
<accession>A0A383TWT7</accession>
<dbReference type="SMART" id="SM00642">
    <property type="entry name" value="Aamy"/>
    <property type="match status" value="1"/>
</dbReference>
<dbReference type="OrthoDB" id="9805159at2"/>
<keyword evidence="2 5" id="KW-0378">Hydrolase</keyword>
<name>A0A383TWT7_9FLAO</name>
<dbReference type="InterPro" id="IPR013780">
    <property type="entry name" value="Glyco_hydro_b"/>
</dbReference>
<evidence type="ECO:0000256" key="3">
    <source>
        <dbReference type="ARBA" id="ARBA00023295"/>
    </source>
</evidence>
<evidence type="ECO:0000313" key="5">
    <source>
        <dbReference type="EMBL" id="SZD71361.1"/>
    </source>
</evidence>
<dbReference type="Pfam" id="PF02922">
    <property type="entry name" value="CBM_48"/>
    <property type="match status" value="1"/>
</dbReference>
<evidence type="ECO:0000256" key="2">
    <source>
        <dbReference type="ARBA" id="ARBA00022801"/>
    </source>
</evidence>